<reference evidence="3 4" key="1">
    <citation type="submission" date="2024-07" db="EMBL/GenBank/DDBJ databases">
        <title>Section-level genome sequencing and comparative genomics of Aspergillus sections Usti and Cavernicolus.</title>
        <authorList>
            <consortium name="Lawrence Berkeley National Laboratory"/>
            <person name="Nybo J.L."/>
            <person name="Vesth T.C."/>
            <person name="Theobald S."/>
            <person name="Frisvad J.C."/>
            <person name="Larsen T.O."/>
            <person name="Kjaerboelling I."/>
            <person name="Rothschild-Mancinelli K."/>
            <person name="Lyhne E.K."/>
            <person name="Kogle M.E."/>
            <person name="Barry K."/>
            <person name="Clum A."/>
            <person name="Na H."/>
            <person name="Ledsgaard L."/>
            <person name="Lin J."/>
            <person name="Lipzen A."/>
            <person name="Kuo A."/>
            <person name="Riley R."/>
            <person name="Mondo S."/>
            <person name="Labutti K."/>
            <person name="Haridas S."/>
            <person name="Pangalinan J."/>
            <person name="Salamov A.A."/>
            <person name="Simmons B.A."/>
            <person name="Magnuson J.K."/>
            <person name="Chen J."/>
            <person name="Drula E."/>
            <person name="Henrissat B."/>
            <person name="Wiebenga A."/>
            <person name="Lubbers R.J."/>
            <person name="Gomes A.C."/>
            <person name="Makela M.R."/>
            <person name="Stajich J."/>
            <person name="Grigoriev I.V."/>
            <person name="Mortensen U.H."/>
            <person name="De Vries R.P."/>
            <person name="Baker S.E."/>
            <person name="Andersen M.R."/>
        </authorList>
    </citation>
    <scope>NUCLEOTIDE SEQUENCE [LARGE SCALE GENOMIC DNA]</scope>
    <source>
        <strain evidence="3 4">CBS 209.92</strain>
    </source>
</reference>
<dbReference type="EMBL" id="JBFTWV010000220">
    <property type="protein sequence ID" value="KAL2783669.1"/>
    <property type="molecule type" value="Genomic_DNA"/>
</dbReference>
<feature type="region of interest" description="Disordered" evidence="2">
    <location>
        <begin position="564"/>
        <end position="587"/>
    </location>
</feature>
<gene>
    <name evidence="3" type="ORF">BJX66DRAFT_344740</name>
</gene>
<evidence type="ECO:0000256" key="1">
    <source>
        <dbReference type="SAM" id="Coils"/>
    </source>
</evidence>
<sequence>MLTAPQFFSQPLEPDAVRSGPFTYGSDGLCVDEYKRDPWDYLEVRAGCFEVPWIVAQLRLWGVPFRDTDAEEVLRAKLKNAVGSIKDKGASPAVKAIEASLKGEYAKKMEEYEEARLEWRRYWFTKQKTPFEEADFDPELFIAKYFLTRLHGSPDKTKQKTPMILEHSVINERNLRLAVRKVPGLSMHTNKFTTIIGWEESIPAAMKELFETLCRQQRRLSGNLATAEAEFDVDMFLAKYFLKVNGEPDLRKTKLPINVSPRSYGALPYLQERVEKIPGLHIATLKSTGFFGQDSYFIGWDLDKINDRIRAAEEKAAKEKAQNEARAAARAIKDKERSLKMQKKAEEKKAALFKPHNDFMAILGASPPSGEFTLADITGSYLVQSQDMQYTLWVEKWDRLEMHIQPPKSPHGVVACMNFGFVKGMMLFALSAQSLRDFVEEMTVDPNSRPNEEEREPTPDAEVTVPGTRKRKRKSAQKPKGSLPPISRIFGGIGPQARRVFFRWVGEEPKGKKFEVPAGVDQASNCGYLDFEPSRGVARGKLAYFPPFFGKHKVALSLYRVSSEPREEPSRKWSDYQSPPNAVGSNS</sequence>
<feature type="compositionally biased region" description="Basic residues" evidence="2">
    <location>
        <begin position="468"/>
        <end position="477"/>
    </location>
</feature>
<keyword evidence="1" id="KW-0175">Coiled coil</keyword>
<feature type="compositionally biased region" description="Polar residues" evidence="2">
    <location>
        <begin position="575"/>
        <end position="587"/>
    </location>
</feature>
<feature type="compositionally biased region" description="Basic and acidic residues" evidence="2">
    <location>
        <begin position="564"/>
        <end position="574"/>
    </location>
</feature>
<feature type="region of interest" description="Disordered" evidence="2">
    <location>
        <begin position="443"/>
        <end position="488"/>
    </location>
</feature>
<comment type="caution">
    <text evidence="3">The sequence shown here is derived from an EMBL/GenBank/DDBJ whole genome shotgun (WGS) entry which is preliminary data.</text>
</comment>
<evidence type="ECO:0000313" key="3">
    <source>
        <dbReference type="EMBL" id="KAL2783669.1"/>
    </source>
</evidence>
<name>A0ABR4FK87_9EURO</name>
<evidence type="ECO:0000256" key="2">
    <source>
        <dbReference type="SAM" id="MobiDB-lite"/>
    </source>
</evidence>
<proteinExistence type="predicted"/>
<organism evidence="3 4">
    <name type="scientific">Aspergillus keveii</name>
    <dbReference type="NCBI Taxonomy" id="714993"/>
    <lineage>
        <taxon>Eukaryota</taxon>
        <taxon>Fungi</taxon>
        <taxon>Dikarya</taxon>
        <taxon>Ascomycota</taxon>
        <taxon>Pezizomycotina</taxon>
        <taxon>Eurotiomycetes</taxon>
        <taxon>Eurotiomycetidae</taxon>
        <taxon>Eurotiales</taxon>
        <taxon>Aspergillaceae</taxon>
        <taxon>Aspergillus</taxon>
        <taxon>Aspergillus subgen. Nidulantes</taxon>
    </lineage>
</organism>
<protein>
    <submittedName>
        <fullName evidence="3">Uncharacterized protein</fullName>
    </submittedName>
</protein>
<keyword evidence="4" id="KW-1185">Reference proteome</keyword>
<dbReference type="Proteomes" id="UP001610563">
    <property type="component" value="Unassembled WGS sequence"/>
</dbReference>
<evidence type="ECO:0000313" key="4">
    <source>
        <dbReference type="Proteomes" id="UP001610563"/>
    </source>
</evidence>
<accession>A0ABR4FK87</accession>
<feature type="coiled-coil region" evidence="1">
    <location>
        <begin position="302"/>
        <end position="338"/>
    </location>
</feature>